<evidence type="ECO:0000256" key="8">
    <source>
        <dbReference type="ARBA" id="ARBA00022839"/>
    </source>
</evidence>
<comment type="cofactor">
    <cofactor evidence="13">
        <name>Mg(2+)</name>
        <dbReference type="ChEBI" id="CHEBI:18420"/>
    </cofactor>
    <cofactor evidence="13">
        <name>Mn(2+)</name>
        <dbReference type="ChEBI" id="CHEBI:29035"/>
    </cofactor>
    <text evidence="13">Mg(2+) or Mn(2+) required for ssDNA cleavage activity.</text>
</comment>
<evidence type="ECO:0000256" key="12">
    <source>
        <dbReference type="ARBA" id="ARBA00023211"/>
    </source>
</evidence>
<evidence type="ECO:0000256" key="5">
    <source>
        <dbReference type="ARBA" id="ARBA00022722"/>
    </source>
</evidence>
<reference evidence="15 16" key="1">
    <citation type="journal article" date="2012" name="J. Bacteriol.">
        <title>Complete genome sequence of the hyperthermophilic cellulolytic Crenarchaeon 'Thermogladius cellulolyticus' 1633.</title>
        <authorList>
            <person name="Mardanov A.V."/>
            <person name="Kochetkova T.V."/>
            <person name="Beletsky A.V."/>
            <person name="Bonch-Osmolovskaya E.A."/>
            <person name="Ravin N.V."/>
            <person name="Skryabin K.G."/>
        </authorList>
    </citation>
    <scope>NUCLEOTIDE SEQUENCE [LARGE SCALE GENOMIC DNA]</scope>
    <source>
        <strain evidence="16">DSM 22663 / VKM B-2946 / 1633</strain>
    </source>
</reference>
<dbReference type="EMBL" id="CP003531">
    <property type="protein sequence ID" value="AFK51020.1"/>
    <property type="molecule type" value="Genomic_DNA"/>
</dbReference>
<comment type="cofactor">
    <cofactor evidence="13">
        <name>iron-sulfur cluster</name>
        <dbReference type="ChEBI" id="CHEBI:30408"/>
    </cofactor>
</comment>
<dbReference type="PANTHER" id="PTHR36531:SF2">
    <property type="entry name" value="CRISPR-ASSOCIATED EXONUCLEASE CAS4"/>
    <property type="match status" value="1"/>
</dbReference>
<keyword evidence="12 13" id="KW-0464">Manganese</keyword>
<dbReference type="Pfam" id="PF12705">
    <property type="entry name" value="PDDEXK_1"/>
    <property type="match status" value="1"/>
</dbReference>
<evidence type="ECO:0000256" key="9">
    <source>
        <dbReference type="ARBA" id="ARBA00023004"/>
    </source>
</evidence>
<dbReference type="InParanoid" id="I3TE32"/>
<comment type="function">
    <text evidence="13">CRISPR (clustered regularly interspaced short palindromic repeat) is an adaptive immune system that provides protection against mobile genetic elements (viruses, transposable elements and conjugative plasmids). CRISPR clusters contain sequences complementary to antecedent mobile elements and target invading nucleic acids. CRISPR clusters are transcribed and processed into CRISPR RNA (crRNA).</text>
</comment>
<dbReference type="Proteomes" id="UP000005270">
    <property type="component" value="Chromosome"/>
</dbReference>
<dbReference type="eggNOG" id="arCOG00790">
    <property type="taxonomic scope" value="Archaea"/>
</dbReference>
<keyword evidence="10 13" id="KW-0411">Iron-sulfur</keyword>
<evidence type="ECO:0000256" key="6">
    <source>
        <dbReference type="ARBA" id="ARBA00022723"/>
    </source>
</evidence>
<sequence>MGDQVSRISELTDPRVVYVTDLVSCHHKFHLRKLYPELSLSFEPSAIMGNLIHAGIESIVLQHGFVPEYTLEKHVIVGGSVYVLKGRVDAYNIETREVLEIKSVKTFQGEPYDHHVHQLNMYLNLLNSPRGYLLYVSPDRIVEYVVEPFHVDIEEEVARLLMDEKHPMYPWECRYCPYRKICPYRRPEGEAEREATL</sequence>
<dbReference type="PANTHER" id="PTHR36531">
    <property type="entry name" value="CRISPR-ASSOCIATED EXONUCLEASE CAS4"/>
    <property type="match status" value="1"/>
</dbReference>
<dbReference type="Gene3D" id="3.90.320.10">
    <property type="match status" value="1"/>
</dbReference>
<dbReference type="GO" id="GO:0004527">
    <property type="term" value="F:exonuclease activity"/>
    <property type="evidence" value="ECO:0007669"/>
    <property type="project" value="UniProtKB-KW"/>
</dbReference>
<dbReference type="GO" id="GO:0051536">
    <property type="term" value="F:iron-sulfur cluster binding"/>
    <property type="evidence" value="ECO:0007669"/>
    <property type="project" value="UniProtKB-KW"/>
</dbReference>
<keyword evidence="6 13" id="KW-0479">Metal-binding</keyword>
<feature type="domain" description="PD-(D/E)XK endonuclease-like" evidence="14">
    <location>
        <begin position="71"/>
        <end position="183"/>
    </location>
</feature>
<keyword evidence="16" id="KW-1185">Reference proteome</keyword>
<gene>
    <name evidence="15" type="ordered locus">TCELL_0595</name>
</gene>
<dbReference type="GO" id="GO:0051607">
    <property type="term" value="P:defense response to virus"/>
    <property type="evidence" value="ECO:0007669"/>
    <property type="project" value="UniProtKB-KW"/>
</dbReference>
<evidence type="ECO:0000313" key="15">
    <source>
        <dbReference type="EMBL" id="AFK51020.1"/>
    </source>
</evidence>
<evidence type="ECO:0000256" key="10">
    <source>
        <dbReference type="ARBA" id="ARBA00023014"/>
    </source>
</evidence>
<evidence type="ECO:0000259" key="14">
    <source>
        <dbReference type="Pfam" id="PF12705"/>
    </source>
</evidence>
<dbReference type="EC" id="3.1.12.1" evidence="3 13"/>
<comment type="cofactor">
    <cofactor evidence="1">
        <name>Mn(2+)</name>
        <dbReference type="ChEBI" id="CHEBI:29035"/>
    </cofactor>
</comment>
<name>I3TE32_THEC1</name>
<dbReference type="InterPro" id="IPR038726">
    <property type="entry name" value="PDDEXK_AddAB-type"/>
</dbReference>
<dbReference type="InterPro" id="IPR011604">
    <property type="entry name" value="PDDEXK-like_dom_sf"/>
</dbReference>
<evidence type="ECO:0000256" key="3">
    <source>
        <dbReference type="ARBA" id="ARBA00012768"/>
    </source>
</evidence>
<evidence type="ECO:0000256" key="13">
    <source>
        <dbReference type="RuleBase" id="RU365022"/>
    </source>
</evidence>
<keyword evidence="11 13" id="KW-0051">Antiviral defense</keyword>
<comment type="similarity">
    <text evidence="2 13">Belongs to the CRISPR-associated exonuclease Cas4 family.</text>
</comment>
<evidence type="ECO:0000256" key="2">
    <source>
        <dbReference type="ARBA" id="ARBA00009189"/>
    </source>
</evidence>
<proteinExistence type="inferred from homology"/>
<organism evidence="15 16">
    <name type="scientific">Thermogladius calderae (strain DSM 22663 / VKM B-2946 / 1633)</name>
    <dbReference type="NCBI Taxonomy" id="1184251"/>
    <lineage>
        <taxon>Archaea</taxon>
        <taxon>Thermoproteota</taxon>
        <taxon>Thermoprotei</taxon>
        <taxon>Desulfurococcales</taxon>
        <taxon>Desulfurococcaceae</taxon>
        <taxon>Thermogladius</taxon>
    </lineage>
</organism>
<keyword evidence="8 13" id="KW-0269">Exonuclease</keyword>
<dbReference type="AlphaFoldDB" id="I3TE32"/>
<evidence type="ECO:0000313" key="16">
    <source>
        <dbReference type="Proteomes" id="UP000005270"/>
    </source>
</evidence>
<keyword evidence="9 13" id="KW-0408">Iron</keyword>
<dbReference type="NCBIfam" id="TIGR00372">
    <property type="entry name" value="cas4"/>
    <property type="match status" value="1"/>
</dbReference>
<evidence type="ECO:0000256" key="4">
    <source>
        <dbReference type="ARBA" id="ARBA00020049"/>
    </source>
</evidence>
<dbReference type="InterPro" id="IPR013343">
    <property type="entry name" value="CRISPR-assoc_prot_Cas4"/>
</dbReference>
<protein>
    <recommendedName>
        <fullName evidence="4 13">CRISPR-associated exonuclease Cas4</fullName>
        <ecNumber evidence="3 13">3.1.12.1</ecNumber>
    </recommendedName>
</protein>
<evidence type="ECO:0000256" key="1">
    <source>
        <dbReference type="ARBA" id="ARBA00001936"/>
    </source>
</evidence>
<keyword evidence="5 13" id="KW-0540">Nuclease</keyword>
<dbReference type="InterPro" id="IPR051827">
    <property type="entry name" value="Cas4_exonuclease"/>
</dbReference>
<dbReference type="GO" id="GO:0046872">
    <property type="term" value="F:metal ion binding"/>
    <property type="evidence" value="ECO:0007669"/>
    <property type="project" value="UniProtKB-KW"/>
</dbReference>
<dbReference type="KEGG" id="thg:TCELL_0595"/>
<accession>I3TE32</accession>
<keyword evidence="7 13" id="KW-0378">Hydrolase</keyword>
<dbReference type="STRING" id="1184251.TCELL_0595"/>
<dbReference type="HOGENOM" id="CLU_106570_0_0_2"/>
<evidence type="ECO:0000256" key="11">
    <source>
        <dbReference type="ARBA" id="ARBA00023118"/>
    </source>
</evidence>
<evidence type="ECO:0000256" key="7">
    <source>
        <dbReference type="ARBA" id="ARBA00022801"/>
    </source>
</evidence>